<comment type="caution">
    <text evidence="1">The sequence shown here is derived from an EMBL/GenBank/DDBJ whole genome shotgun (WGS) entry which is preliminary data.</text>
</comment>
<evidence type="ECO:0000313" key="1">
    <source>
        <dbReference type="EMBL" id="EMJ34834.1"/>
    </source>
</evidence>
<gene>
    <name evidence="1" type="ORF">LEP1GSC079_3218</name>
</gene>
<name>A0A0F6I9V9_LEPIR</name>
<accession>A0A0F6I9V9</accession>
<organism evidence="1 2">
    <name type="scientific">Leptospira interrogans str. FPW1039</name>
    <dbReference type="NCBI Taxonomy" id="1193040"/>
    <lineage>
        <taxon>Bacteria</taxon>
        <taxon>Pseudomonadati</taxon>
        <taxon>Spirochaetota</taxon>
        <taxon>Spirochaetia</taxon>
        <taxon>Leptospirales</taxon>
        <taxon>Leptospiraceae</taxon>
        <taxon>Leptospira</taxon>
    </lineage>
</organism>
<protein>
    <submittedName>
        <fullName evidence="1">Uncharacterized protein</fullName>
    </submittedName>
</protein>
<reference evidence="1 2" key="1">
    <citation type="submission" date="2013-01" db="EMBL/GenBank/DDBJ databases">
        <authorList>
            <person name="Harkins D.M."/>
            <person name="Durkin A.S."/>
            <person name="Brinkac L.M."/>
            <person name="Haft D.H."/>
            <person name="Selengut J.D."/>
            <person name="Sanka R."/>
            <person name="DePew J."/>
            <person name="Purushe J."/>
            <person name="Peacock S.J."/>
            <person name="Thaipadungpanit J."/>
            <person name="Wuthiekanun V.W."/>
            <person name="Day N.P."/>
            <person name="Vinetz J.M."/>
            <person name="Sutton G.G."/>
            <person name="Nierman W.C."/>
            <person name="Fouts D.E."/>
        </authorList>
    </citation>
    <scope>NUCLEOTIDE SEQUENCE [LARGE SCALE GENOMIC DNA]</scope>
    <source>
        <strain evidence="1 2">FPW1039</strain>
    </source>
</reference>
<dbReference type="Proteomes" id="UP000012164">
    <property type="component" value="Unassembled WGS sequence"/>
</dbReference>
<evidence type="ECO:0000313" key="2">
    <source>
        <dbReference type="Proteomes" id="UP000012164"/>
    </source>
</evidence>
<proteinExistence type="predicted"/>
<dbReference type="EMBL" id="AKWR02000204">
    <property type="protein sequence ID" value="EMJ34834.1"/>
    <property type="molecule type" value="Genomic_DNA"/>
</dbReference>
<dbReference type="AlphaFoldDB" id="A0A0F6I9V9"/>
<sequence length="60" mass="6946">MNFLSCPCSILESPNKKILPIPFIKNIGKLIFKELYFIKIEYIKNLKDAVGVFKIIVFDP</sequence>